<keyword evidence="3" id="KW-1185">Reference proteome</keyword>
<evidence type="ECO:0000256" key="1">
    <source>
        <dbReference type="ARBA" id="ARBA00005721"/>
    </source>
</evidence>
<dbReference type="EMBL" id="CP096649">
    <property type="protein sequence ID" value="UQK59645.1"/>
    <property type="molecule type" value="Genomic_DNA"/>
</dbReference>
<organism evidence="2 3">
    <name type="scientific">Fenollaria massiliensis</name>
    <dbReference type="NCBI Taxonomy" id="938288"/>
    <lineage>
        <taxon>Bacteria</taxon>
        <taxon>Bacillati</taxon>
        <taxon>Bacillota</taxon>
        <taxon>Clostridia</taxon>
        <taxon>Eubacteriales</taxon>
        <taxon>Fenollaria</taxon>
    </lineage>
</organism>
<name>A0A9E7DKL6_9FIRM</name>
<dbReference type="PANTHER" id="PTHR34297:SF2">
    <property type="entry name" value="ASP23_GLS24 FAMILY ENVELOPE STRESS RESPONSE PROTEIN"/>
    <property type="match status" value="1"/>
</dbReference>
<gene>
    <name evidence="2" type="ORF">M1R53_03090</name>
</gene>
<reference evidence="2" key="1">
    <citation type="submission" date="2022-04" db="EMBL/GenBank/DDBJ databases">
        <title>Complete genome sequences of Ezakiella coagulans and Fenollaria massiliensis.</title>
        <authorList>
            <person name="France M.T."/>
            <person name="Clifford J."/>
            <person name="Narina S."/>
            <person name="Rutt L."/>
            <person name="Ravel J."/>
        </authorList>
    </citation>
    <scope>NUCLEOTIDE SEQUENCE</scope>
    <source>
        <strain evidence="2">C0061C2</strain>
    </source>
</reference>
<accession>A0A9E7DKL6</accession>
<proteinExistence type="inferred from homology"/>
<comment type="similarity">
    <text evidence="1">Belongs to the asp23 family.</text>
</comment>
<dbReference type="AlphaFoldDB" id="A0A9E7DKL6"/>
<dbReference type="RefSeq" id="WP_019214673.1">
    <property type="nucleotide sequence ID" value="NZ_CP096649.1"/>
</dbReference>
<dbReference type="Pfam" id="PF03780">
    <property type="entry name" value="Asp23"/>
    <property type="match status" value="1"/>
</dbReference>
<dbReference type="KEGG" id="fms:M1R53_03090"/>
<evidence type="ECO:0000313" key="2">
    <source>
        <dbReference type="EMBL" id="UQK59645.1"/>
    </source>
</evidence>
<evidence type="ECO:0000313" key="3">
    <source>
        <dbReference type="Proteomes" id="UP000831151"/>
    </source>
</evidence>
<sequence>MPCQYTNDLGTINIADNVIAKIAGLSAMESYGIVGMSAIDAKDGFYNLLNMENLSKGVKVSTDGQHVDISLYVVLEFGVKISVVCDNIIEKVKYNVEKQTAMSVKNVNVFVQGLRMNDKK</sequence>
<dbReference type="PANTHER" id="PTHR34297">
    <property type="entry name" value="HYPOTHETICAL CYTOSOLIC PROTEIN-RELATED"/>
    <property type="match status" value="1"/>
</dbReference>
<protein>
    <submittedName>
        <fullName evidence="2">Asp23/Gls24 family envelope stress response protein</fullName>
    </submittedName>
</protein>
<dbReference type="Proteomes" id="UP000831151">
    <property type="component" value="Chromosome"/>
</dbReference>
<dbReference type="InterPro" id="IPR005531">
    <property type="entry name" value="Asp23"/>
</dbReference>